<comment type="caution">
    <text evidence="1">The sequence shown here is derived from an EMBL/GenBank/DDBJ whole genome shotgun (WGS) entry which is preliminary data.</text>
</comment>
<name>A0A3N0BK23_9ACTN</name>
<gene>
    <name evidence="1" type="ORF">DMP08_01535</name>
</gene>
<dbReference type="EMBL" id="QICD01000002">
    <property type="protein sequence ID" value="RNL48531.1"/>
    <property type="molecule type" value="Genomic_DNA"/>
</dbReference>
<organism evidence="1 2">
    <name type="scientific">Paraeggerthella hongkongensis</name>
    <dbReference type="NCBI Taxonomy" id="230658"/>
    <lineage>
        <taxon>Bacteria</taxon>
        <taxon>Bacillati</taxon>
        <taxon>Actinomycetota</taxon>
        <taxon>Coriobacteriia</taxon>
        <taxon>Eggerthellales</taxon>
        <taxon>Eggerthellaceae</taxon>
        <taxon>Paraeggerthella</taxon>
    </lineage>
</organism>
<dbReference type="InterPro" id="IPR029058">
    <property type="entry name" value="AB_hydrolase_fold"/>
</dbReference>
<dbReference type="InterPro" id="IPR024499">
    <property type="entry name" value="Mbeg1-like"/>
</dbReference>
<dbReference type="Proteomes" id="UP000278632">
    <property type="component" value="Unassembled WGS sequence"/>
</dbReference>
<dbReference type="AlphaFoldDB" id="A0A3N0BK23"/>
<dbReference type="RefSeq" id="WP_123191443.1">
    <property type="nucleotide sequence ID" value="NZ_QICD01000002.1"/>
</dbReference>
<protein>
    <recommendedName>
        <fullName evidence="3">DUF2974 domain-containing protein</fullName>
    </recommendedName>
</protein>
<evidence type="ECO:0008006" key="3">
    <source>
        <dbReference type="Google" id="ProtNLM"/>
    </source>
</evidence>
<sequence length="420" mass="47162">MRNIVSYIAEEQRTFSELPFNPVDSLVFSTLAYLNYEEAGRDQADALRSDGSIAAPWEALLDASGPRRVRLHDVLALSNWEALTAHSWMEDARDTVAFLHTAMASRRLRDVQVAFYANERSEVVEKQFSAVTLFFPAVEGEHAYLAFRGTDGSFAGWKEDFNLCFKDVIPSQCTAAAYLSGVASACACPLLVGGHSKGGNLAEYAALVADDGTFTRLEGVFNHDGPSFLDDPSPRIDDPAFCTLLHKSVPESSAFGMILERRADYRVVRSSALSVFQHEPFTWQTEGSDFLYQDELNASAVFFDETLDAWLRSRNASERERFIDSIYDLFASTEANTWAEFQENLFANTRQLLGSGSKLDAETKSFIWKTLGGLGSVLKEETIKRFRSSPPMWLPRRREAYAMRTRKEAKHERRSARKDG</sequence>
<proteinExistence type="predicted"/>
<accession>A0A3N0BK23</accession>
<dbReference type="Pfam" id="PF11187">
    <property type="entry name" value="Mbeg1-like"/>
    <property type="match status" value="1"/>
</dbReference>
<keyword evidence="2" id="KW-1185">Reference proteome</keyword>
<reference evidence="2" key="1">
    <citation type="submission" date="2018-05" db="EMBL/GenBank/DDBJ databases">
        <title>Genome Sequencing of selected type strains of the family Eggerthellaceae.</title>
        <authorList>
            <person name="Danylec N."/>
            <person name="Stoll D.A."/>
            <person name="Doetsch A."/>
            <person name="Huch M."/>
        </authorList>
    </citation>
    <scope>NUCLEOTIDE SEQUENCE [LARGE SCALE GENOMIC DNA]</scope>
    <source>
        <strain evidence="2">DSM 16106</strain>
    </source>
</reference>
<evidence type="ECO:0000313" key="1">
    <source>
        <dbReference type="EMBL" id="RNL48531.1"/>
    </source>
</evidence>
<dbReference type="SUPFAM" id="SSF53474">
    <property type="entry name" value="alpha/beta-Hydrolases"/>
    <property type="match status" value="1"/>
</dbReference>
<evidence type="ECO:0000313" key="2">
    <source>
        <dbReference type="Proteomes" id="UP000278632"/>
    </source>
</evidence>
<dbReference type="OrthoDB" id="9769481at2"/>